<dbReference type="AlphaFoldDB" id="A0AAN9LZ79"/>
<gene>
    <name evidence="1" type="ORF">VNO77_15078</name>
</gene>
<evidence type="ECO:0000313" key="2">
    <source>
        <dbReference type="Proteomes" id="UP001367508"/>
    </source>
</evidence>
<protein>
    <submittedName>
        <fullName evidence="1">Uncharacterized protein</fullName>
    </submittedName>
</protein>
<sequence length="92" mass="10326">MSWGLFTASLASVFEHVQDHSTTSHPFAHLAHMGKPWLSYAAKISIVHLHQVRSSSTWVTPASRLGHCKDSRRLSKAVKVLQPPKLRESKKN</sequence>
<organism evidence="1 2">
    <name type="scientific">Canavalia gladiata</name>
    <name type="common">Sword bean</name>
    <name type="synonym">Dolichos gladiatus</name>
    <dbReference type="NCBI Taxonomy" id="3824"/>
    <lineage>
        <taxon>Eukaryota</taxon>
        <taxon>Viridiplantae</taxon>
        <taxon>Streptophyta</taxon>
        <taxon>Embryophyta</taxon>
        <taxon>Tracheophyta</taxon>
        <taxon>Spermatophyta</taxon>
        <taxon>Magnoliopsida</taxon>
        <taxon>eudicotyledons</taxon>
        <taxon>Gunneridae</taxon>
        <taxon>Pentapetalae</taxon>
        <taxon>rosids</taxon>
        <taxon>fabids</taxon>
        <taxon>Fabales</taxon>
        <taxon>Fabaceae</taxon>
        <taxon>Papilionoideae</taxon>
        <taxon>50 kb inversion clade</taxon>
        <taxon>NPAAA clade</taxon>
        <taxon>indigoferoid/millettioid clade</taxon>
        <taxon>Phaseoleae</taxon>
        <taxon>Canavalia</taxon>
    </lineage>
</organism>
<dbReference type="Proteomes" id="UP001367508">
    <property type="component" value="Unassembled WGS sequence"/>
</dbReference>
<comment type="caution">
    <text evidence="1">The sequence shown here is derived from an EMBL/GenBank/DDBJ whole genome shotgun (WGS) entry which is preliminary data.</text>
</comment>
<evidence type="ECO:0000313" key="1">
    <source>
        <dbReference type="EMBL" id="KAK7344877.1"/>
    </source>
</evidence>
<dbReference type="EMBL" id="JAYMYQ010000003">
    <property type="protein sequence ID" value="KAK7344877.1"/>
    <property type="molecule type" value="Genomic_DNA"/>
</dbReference>
<reference evidence="1 2" key="1">
    <citation type="submission" date="2024-01" db="EMBL/GenBank/DDBJ databases">
        <title>The genomes of 5 underutilized Papilionoideae crops provide insights into root nodulation and disease resistanc.</title>
        <authorList>
            <person name="Jiang F."/>
        </authorList>
    </citation>
    <scope>NUCLEOTIDE SEQUENCE [LARGE SCALE GENOMIC DNA]</scope>
    <source>
        <strain evidence="1">LVBAO_FW01</strain>
        <tissue evidence="1">Leaves</tissue>
    </source>
</reference>
<proteinExistence type="predicted"/>
<accession>A0AAN9LZ79</accession>
<name>A0AAN9LZ79_CANGL</name>
<keyword evidence="2" id="KW-1185">Reference proteome</keyword>